<evidence type="ECO:0000256" key="2">
    <source>
        <dbReference type="ARBA" id="ARBA00022801"/>
    </source>
</evidence>
<feature type="domain" description="Carboxyltransferase" evidence="5">
    <location>
        <begin position="41"/>
        <end position="301"/>
    </location>
</feature>
<dbReference type="Gene3D" id="2.40.100.10">
    <property type="entry name" value="Cyclophilin-like"/>
    <property type="match status" value="1"/>
</dbReference>
<dbReference type="AlphaFoldDB" id="A0A517PB80"/>
<gene>
    <name evidence="6" type="primary">kipA</name>
    <name evidence="6" type="ORF">CA12_27260</name>
</gene>
<dbReference type="RefSeq" id="WP_145359474.1">
    <property type="nucleotide sequence ID" value="NZ_CP036265.1"/>
</dbReference>
<protein>
    <submittedName>
        <fullName evidence="6">KipI antagonist</fullName>
    </submittedName>
</protein>
<evidence type="ECO:0000259" key="5">
    <source>
        <dbReference type="SMART" id="SM00797"/>
    </source>
</evidence>
<dbReference type="InterPro" id="IPR029000">
    <property type="entry name" value="Cyclophilin-like_dom_sf"/>
</dbReference>
<reference evidence="6 7" key="1">
    <citation type="submission" date="2019-02" db="EMBL/GenBank/DDBJ databases">
        <title>Deep-cultivation of Planctomycetes and their phenomic and genomic characterization uncovers novel biology.</title>
        <authorList>
            <person name="Wiegand S."/>
            <person name="Jogler M."/>
            <person name="Boedeker C."/>
            <person name="Pinto D."/>
            <person name="Vollmers J."/>
            <person name="Rivas-Marin E."/>
            <person name="Kohn T."/>
            <person name="Peeters S.H."/>
            <person name="Heuer A."/>
            <person name="Rast P."/>
            <person name="Oberbeckmann S."/>
            <person name="Bunk B."/>
            <person name="Jeske O."/>
            <person name="Meyerdierks A."/>
            <person name="Storesund J.E."/>
            <person name="Kallscheuer N."/>
            <person name="Luecker S."/>
            <person name="Lage O.M."/>
            <person name="Pohl T."/>
            <person name="Merkel B.J."/>
            <person name="Hornburger P."/>
            <person name="Mueller R.-W."/>
            <person name="Bruemmer F."/>
            <person name="Labrenz M."/>
            <person name="Spormann A.M."/>
            <person name="Op den Camp H."/>
            <person name="Overmann J."/>
            <person name="Amann R."/>
            <person name="Jetten M.S.M."/>
            <person name="Mascher T."/>
            <person name="Medema M.H."/>
            <person name="Devos D.P."/>
            <person name="Kaster A.-K."/>
            <person name="Ovreas L."/>
            <person name="Rohde M."/>
            <person name="Galperin M.Y."/>
            <person name="Jogler C."/>
        </authorList>
    </citation>
    <scope>NUCLEOTIDE SEQUENCE [LARGE SCALE GENOMIC DNA]</scope>
    <source>
        <strain evidence="6 7">CA12</strain>
    </source>
</reference>
<keyword evidence="3" id="KW-0067">ATP-binding</keyword>
<dbReference type="KEGG" id="acaf:CA12_27260"/>
<dbReference type="OrthoDB" id="9782422at2"/>
<dbReference type="EMBL" id="CP036265">
    <property type="protein sequence ID" value="QDT16620.1"/>
    <property type="molecule type" value="Genomic_DNA"/>
</dbReference>
<evidence type="ECO:0000313" key="6">
    <source>
        <dbReference type="EMBL" id="QDT16620.1"/>
    </source>
</evidence>
<dbReference type="Proteomes" id="UP000318741">
    <property type="component" value="Chromosome"/>
</dbReference>
<evidence type="ECO:0000256" key="1">
    <source>
        <dbReference type="ARBA" id="ARBA00022741"/>
    </source>
</evidence>
<dbReference type="PANTHER" id="PTHR43309">
    <property type="entry name" value="5-OXOPROLINASE SUBUNIT C"/>
    <property type="match status" value="1"/>
</dbReference>
<dbReference type="Pfam" id="PF02626">
    <property type="entry name" value="CT_A_B"/>
    <property type="match status" value="1"/>
</dbReference>
<dbReference type="InterPro" id="IPR052708">
    <property type="entry name" value="PxpC"/>
</dbReference>
<dbReference type="GO" id="GO:0005524">
    <property type="term" value="F:ATP binding"/>
    <property type="evidence" value="ECO:0007669"/>
    <property type="project" value="UniProtKB-KW"/>
</dbReference>
<proteinExistence type="predicted"/>
<keyword evidence="7" id="KW-1185">Reference proteome</keyword>
<keyword evidence="2" id="KW-0378">Hydrolase</keyword>
<organism evidence="6 7">
    <name type="scientific">Alienimonas californiensis</name>
    <dbReference type="NCBI Taxonomy" id="2527989"/>
    <lineage>
        <taxon>Bacteria</taxon>
        <taxon>Pseudomonadati</taxon>
        <taxon>Planctomycetota</taxon>
        <taxon>Planctomycetia</taxon>
        <taxon>Planctomycetales</taxon>
        <taxon>Planctomycetaceae</taxon>
        <taxon>Alienimonas</taxon>
    </lineage>
</organism>
<dbReference type="GO" id="GO:0016787">
    <property type="term" value="F:hydrolase activity"/>
    <property type="evidence" value="ECO:0007669"/>
    <property type="project" value="UniProtKB-KW"/>
</dbReference>
<accession>A0A517PB80</accession>
<evidence type="ECO:0000256" key="3">
    <source>
        <dbReference type="ARBA" id="ARBA00022840"/>
    </source>
</evidence>
<dbReference type="SMART" id="SM00797">
    <property type="entry name" value="AHS2"/>
    <property type="match status" value="1"/>
</dbReference>
<dbReference type="PANTHER" id="PTHR43309:SF3">
    <property type="entry name" value="5-OXOPROLINASE SUBUNIT C"/>
    <property type="match status" value="1"/>
</dbReference>
<evidence type="ECO:0000256" key="4">
    <source>
        <dbReference type="SAM" id="MobiDB-lite"/>
    </source>
</evidence>
<keyword evidence="1" id="KW-0547">Nucleotide-binding</keyword>
<sequence length="301" mass="32012">MPTNATIDTSGEAVGRLSVVRAGMLSLLQDRGRRGLAFYAIPPSGPLDRRSAELGNAILGNDPDAPVIECHFVPPALRFESAAVVCLTGADMGWTVGGRPAPRYATVAVAAGQTLAGRPAVGGCRAYVGVQGSIRTSRSFGSASTYVPGRFGGNGGRPLAAGDVIRWQRPEETRPQMSLSLADEDASDRPITLRPGPEYDRLTPTAQHQLTNGQFWVSPNSDRMGARLEGPTLTLRETAMTDSVPVLPGMIQAPPSGRPIVLLQDGQTTGGYPRVGYLPAAEVDRLVQIPPRRPFRFRFSA</sequence>
<dbReference type="InterPro" id="IPR003778">
    <property type="entry name" value="CT_A_B"/>
</dbReference>
<name>A0A517PB80_9PLAN</name>
<dbReference type="SUPFAM" id="SSF50891">
    <property type="entry name" value="Cyclophilin-like"/>
    <property type="match status" value="1"/>
</dbReference>
<evidence type="ECO:0000313" key="7">
    <source>
        <dbReference type="Proteomes" id="UP000318741"/>
    </source>
</evidence>
<feature type="region of interest" description="Disordered" evidence="4">
    <location>
        <begin position="173"/>
        <end position="198"/>
    </location>
</feature>